<dbReference type="Pfam" id="PF26549">
    <property type="entry name" value="Tricorn_N"/>
    <property type="match status" value="1"/>
</dbReference>
<evidence type="ECO:0000313" key="12">
    <source>
        <dbReference type="EMBL" id="GHC41990.1"/>
    </source>
</evidence>
<accession>A0A918TE67</accession>
<dbReference type="GO" id="GO:0005737">
    <property type="term" value="C:cytoplasm"/>
    <property type="evidence" value="ECO:0007669"/>
    <property type="project" value="UniProtKB-SubCell"/>
</dbReference>
<feature type="compositionally biased region" description="Pro residues" evidence="10">
    <location>
        <begin position="1089"/>
        <end position="1098"/>
    </location>
</feature>
<keyword evidence="3 7" id="KW-0963">Cytoplasm</keyword>
<reference evidence="12" key="2">
    <citation type="submission" date="2020-09" db="EMBL/GenBank/DDBJ databases">
        <authorList>
            <person name="Sun Q."/>
            <person name="Kim S."/>
        </authorList>
    </citation>
    <scope>NUCLEOTIDE SEQUENCE</scope>
    <source>
        <strain evidence="12">KCTC 12988</strain>
    </source>
</reference>
<feature type="region of interest" description="Disordered" evidence="10">
    <location>
        <begin position="540"/>
        <end position="584"/>
    </location>
</feature>
<proteinExistence type="inferred from homology"/>
<evidence type="ECO:0000256" key="9">
    <source>
        <dbReference type="PIRSR" id="PIRSR036421-3"/>
    </source>
</evidence>
<dbReference type="SUPFAM" id="SSF69304">
    <property type="entry name" value="Tricorn protease N-terminal domain"/>
    <property type="match status" value="1"/>
</dbReference>
<dbReference type="SUPFAM" id="SSF82171">
    <property type="entry name" value="DPP6 N-terminal domain-like"/>
    <property type="match status" value="1"/>
</dbReference>
<name>A0A918TE67_9BACT</name>
<dbReference type="InterPro" id="IPR028204">
    <property type="entry name" value="Tricorn_C1"/>
</dbReference>
<dbReference type="Pfam" id="PF03572">
    <property type="entry name" value="Peptidase_S41"/>
    <property type="match status" value="1"/>
</dbReference>
<feature type="active site" description="Charge relay system" evidence="8">
    <location>
        <position position="767"/>
    </location>
</feature>
<keyword evidence="5 7" id="KW-0378">Hydrolase</keyword>
<dbReference type="Gene3D" id="3.90.226.10">
    <property type="entry name" value="2-enoyl-CoA Hydratase, Chain A, domain 1"/>
    <property type="match status" value="1"/>
</dbReference>
<dbReference type="AlphaFoldDB" id="A0A918TE67"/>
<evidence type="ECO:0000256" key="2">
    <source>
        <dbReference type="ARBA" id="ARBA00008524"/>
    </source>
</evidence>
<gene>
    <name evidence="12" type="ORF">GCM10007100_03650</name>
</gene>
<keyword evidence="13" id="KW-1185">Reference proteome</keyword>
<feature type="domain" description="Tail specific protease" evidence="11">
    <location>
        <begin position="879"/>
        <end position="1059"/>
    </location>
</feature>
<evidence type="ECO:0000256" key="3">
    <source>
        <dbReference type="ARBA" id="ARBA00022490"/>
    </source>
</evidence>
<feature type="compositionally biased region" description="Low complexity" evidence="10">
    <location>
        <begin position="546"/>
        <end position="555"/>
    </location>
</feature>
<dbReference type="Gene3D" id="2.30.42.10">
    <property type="match status" value="1"/>
</dbReference>
<feature type="site" description="Transition state stabilizer; via amide nitrogen" evidence="9">
    <location>
        <position position="992"/>
    </location>
</feature>
<dbReference type="PANTHER" id="PTHR43253">
    <property type="entry name" value="TRICORN PROTEASE HOMOLOG 2-RELATED"/>
    <property type="match status" value="1"/>
</dbReference>
<evidence type="ECO:0000256" key="5">
    <source>
        <dbReference type="ARBA" id="ARBA00022801"/>
    </source>
</evidence>
<dbReference type="Proteomes" id="UP000644507">
    <property type="component" value="Unassembled WGS sequence"/>
</dbReference>
<reference evidence="12" key="1">
    <citation type="journal article" date="2014" name="Int. J. Syst. Evol. Microbiol.">
        <title>Complete genome sequence of Corynebacterium casei LMG S-19264T (=DSM 44701T), isolated from a smear-ripened cheese.</title>
        <authorList>
            <consortium name="US DOE Joint Genome Institute (JGI-PGF)"/>
            <person name="Walter F."/>
            <person name="Albersmeier A."/>
            <person name="Kalinowski J."/>
            <person name="Ruckert C."/>
        </authorList>
    </citation>
    <scope>NUCLEOTIDE SEQUENCE</scope>
    <source>
        <strain evidence="12">KCTC 12988</strain>
    </source>
</reference>
<feature type="compositionally biased region" description="Basic and acidic residues" evidence="10">
    <location>
        <begin position="575"/>
        <end position="584"/>
    </location>
</feature>
<evidence type="ECO:0000313" key="13">
    <source>
        <dbReference type="Proteomes" id="UP000644507"/>
    </source>
</evidence>
<dbReference type="GO" id="GO:0008236">
    <property type="term" value="F:serine-type peptidase activity"/>
    <property type="evidence" value="ECO:0007669"/>
    <property type="project" value="UniProtKB-UniRule"/>
</dbReference>
<evidence type="ECO:0000256" key="6">
    <source>
        <dbReference type="ARBA" id="ARBA00022825"/>
    </source>
</evidence>
<dbReference type="SUPFAM" id="SSF52096">
    <property type="entry name" value="ClpP/crotonase"/>
    <property type="match status" value="1"/>
</dbReference>
<dbReference type="CDD" id="cd07562">
    <property type="entry name" value="Peptidase_S41_TRI"/>
    <property type="match status" value="1"/>
</dbReference>
<evidence type="ECO:0000256" key="7">
    <source>
        <dbReference type="PIRNR" id="PIRNR036421"/>
    </source>
</evidence>
<comment type="caution">
    <text evidence="12">The sequence shown here is derived from an EMBL/GenBank/DDBJ whole genome shotgun (WGS) entry which is preliminary data.</text>
</comment>
<dbReference type="Gene3D" id="2.130.10.10">
    <property type="entry name" value="YVTN repeat-like/Quinoprotein amine dehydrogenase"/>
    <property type="match status" value="1"/>
</dbReference>
<feature type="compositionally biased region" description="Basic and acidic residues" evidence="10">
    <location>
        <begin position="556"/>
        <end position="566"/>
    </location>
</feature>
<dbReference type="InterPro" id="IPR012393">
    <property type="entry name" value="Tricorn_protease"/>
</dbReference>
<evidence type="ECO:0000256" key="1">
    <source>
        <dbReference type="ARBA" id="ARBA00004496"/>
    </source>
</evidence>
<dbReference type="PIRSF" id="PIRSF036421">
    <property type="entry name" value="Tricorn_protease"/>
    <property type="match status" value="1"/>
</dbReference>
<feature type="active site" description="Charge relay system" evidence="8">
    <location>
        <position position="1048"/>
    </location>
</feature>
<dbReference type="Gene3D" id="2.120.10.60">
    <property type="entry name" value="Tricorn protease N-terminal domain"/>
    <property type="match status" value="1"/>
</dbReference>
<evidence type="ECO:0000256" key="8">
    <source>
        <dbReference type="PIRSR" id="PIRSR036421-1"/>
    </source>
</evidence>
<feature type="region of interest" description="Disordered" evidence="10">
    <location>
        <begin position="1084"/>
        <end position="1109"/>
    </location>
</feature>
<feature type="active site" description="Nucleophile" evidence="8">
    <location>
        <position position="991"/>
    </location>
</feature>
<dbReference type="SMART" id="SM00245">
    <property type="entry name" value="TSPc"/>
    <property type="match status" value="1"/>
</dbReference>
<dbReference type="PANTHER" id="PTHR43253:SF1">
    <property type="entry name" value="TRICORN PROTEASE HOMOLOG 2-RELATED"/>
    <property type="match status" value="1"/>
</dbReference>
<organism evidence="12 13">
    <name type="scientific">Roseibacillus persicicus</name>
    <dbReference type="NCBI Taxonomy" id="454148"/>
    <lineage>
        <taxon>Bacteria</taxon>
        <taxon>Pseudomonadati</taxon>
        <taxon>Verrucomicrobiota</taxon>
        <taxon>Verrucomicrobiia</taxon>
        <taxon>Verrucomicrobiales</taxon>
        <taxon>Verrucomicrobiaceae</taxon>
        <taxon>Roseibacillus</taxon>
    </lineage>
</organism>
<dbReference type="InterPro" id="IPR015943">
    <property type="entry name" value="WD40/YVTN_repeat-like_dom_sf"/>
</dbReference>
<dbReference type="Gene3D" id="3.30.750.44">
    <property type="match status" value="1"/>
</dbReference>
<dbReference type="EMBL" id="BMXI01000001">
    <property type="protein sequence ID" value="GHC41990.1"/>
    <property type="molecule type" value="Genomic_DNA"/>
</dbReference>
<comment type="similarity">
    <text evidence="2 7">Belongs to the peptidase S41B family.</text>
</comment>
<comment type="function">
    <text evidence="7">Degrades oligopeptides.</text>
</comment>
<dbReference type="Pfam" id="PF14685">
    <property type="entry name" value="PDZ_Tricorn"/>
    <property type="match status" value="1"/>
</dbReference>
<dbReference type="Pfam" id="PF26550">
    <property type="entry name" value="Tricorn_2nd"/>
    <property type="match status" value="1"/>
</dbReference>
<evidence type="ECO:0000259" key="11">
    <source>
        <dbReference type="SMART" id="SM00245"/>
    </source>
</evidence>
<dbReference type="RefSeq" id="WP_189566808.1">
    <property type="nucleotide sequence ID" value="NZ_BMXI01000001.1"/>
</dbReference>
<dbReference type="SUPFAM" id="SSF50156">
    <property type="entry name" value="PDZ domain-like"/>
    <property type="match status" value="1"/>
</dbReference>
<keyword evidence="6 7" id="KW-0720">Serine protease</keyword>
<protein>
    <recommendedName>
        <fullName evidence="7">Tricorn protease homolog</fullName>
        <ecNumber evidence="7">3.4.21.-</ecNumber>
    </recommendedName>
</protein>
<dbReference type="Pfam" id="PF14684">
    <property type="entry name" value="Tricorn_C1"/>
    <property type="match status" value="1"/>
</dbReference>
<dbReference type="InterPro" id="IPR005151">
    <property type="entry name" value="Tail-specific_protease"/>
</dbReference>
<dbReference type="InterPro" id="IPR029045">
    <property type="entry name" value="ClpP/crotonase-like_dom_sf"/>
</dbReference>
<keyword evidence="4 7" id="KW-0645">Protease</keyword>
<comment type="subcellular location">
    <subcellularLocation>
        <location evidence="1 7">Cytoplasm</location>
    </subcellularLocation>
</comment>
<sequence>MKTLTTFLFLCSLLPVLAEDLLGYYRQPALHNDTVVFQAEGDLWKVPAVGGQAHRLTTHLKTESRPRISPNGQMVAFAASYEGPVEIYQMPLAGGRPQRLTYEGVSGGRSPFPVAWKDEKTLLYATWFFSRRDTFQIVELNIETGEKTILPLEQASDGRYSDDGQSFFFTRLPRQRSFAKRYTGGFIEKIWRYDTGAPAAVPLTADYEGTSRSPMVWQDRLYFVSDRDGTMNIWSSDLLGKDLKQHTSVSGWDILDAYLDKGRIIYRNQADLWIYSIAEDAAKMVPIRLASDFDQKRRRWIDKPARFLSQFALSPKGDKLAVTVRGQGFVAPVKGGRLAAIPQTAKSRVRDVQFFSEGERVLLLSDETGEFEFATQAIDGSDERHLVTEDSTTRLYPGILSPDGARLAYADRDQRLFVLELETGQKKEVIQARDPNDFDRIDLAWSPDSRWIAFSAKEENSIYRVYLFNTLEDGEPVAVTTDRMDSYSPAWSSDGQWLYFLSDRTFRSVQRSPWGPRQPEAYLDRTASIFLLDLVGGQASPFQSTPRDPLSSLPKDPSKDDKKSEEKEEEDGAEEREKEEKKQMKAVEISWDGLQGRLHRVPLEAGNYSGLTVTKKHLYFFHRPLGFDSDRELAAFPILDETHERRRRTIASDVREYQLSADHSHCAVRKKDTVSVFPANGKAPENLSKYEVDLSAIGIRISPAEEWEHLFLDAWRLHRDYFYDPDMHGVDWVAQRKKHEVLLPRITARKELDDLIGQMVGELSAMHTDIRPGEIRDAKDGRGRGYLGGRFTRVAEGYQIASIYQGEPDLIESLSPLAQPGLDIAAGDIITRVNGREALTEPDLGVLLENTSSRKVLLELQRPGRAERHLATVVPIDLRGFISLKLTDWEYTRRMETERQGEGELGYFHMRAMGGGNFSEFVRGYYPVSNRKGLIIDMRQNYGGNIDSWILARLIRQRWMYWQGRTGEAFPNMPYAFNGHMAVLIDGYTISDGEAFSEGFRRLGLGPLIGSRTWGGGIWLRGHTYLKDGGLARSPETGVFTEDGWVIEGSGVDPDISVMNEPHASYQGQDAQLEAAIAYLQEKIASDPPQTPQAPPRPNKAFVYPDEKK</sequence>
<evidence type="ECO:0000256" key="10">
    <source>
        <dbReference type="SAM" id="MobiDB-lite"/>
    </source>
</evidence>
<dbReference type="EC" id="3.4.21.-" evidence="7"/>
<evidence type="ECO:0000256" key="4">
    <source>
        <dbReference type="ARBA" id="ARBA00022670"/>
    </source>
</evidence>
<dbReference type="InterPro" id="IPR036034">
    <property type="entry name" value="PDZ_sf"/>
</dbReference>
<dbReference type="InterPro" id="IPR029414">
    <property type="entry name" value="Tricorn_PDZ"/>
</dbReference>
<dbReference type="GO" id="GO:0006508">
    <property type="term" value="P:proteolysis"/>
    <property type="evidence" value="ECO:0007669"/>
    <property type="project" value="UniProtKB-UniRule"/>
</dbReference>